<evidence type="ECO:0000313" key="1">
    <source>
        <dbReference type="EMBL" id="DAD95466.1"/>
    </source>
</evidence>
<reference evidence="1" key="1">
    <citation type="journal article" date="2021" name="Proc. Natl. Acad. Sci. U.S.A.">
        <title>A Catalog of Tens of Thousands of Viruses from Human Metagenomes Reveals Hidden Associations with Chronic Diseases.</title>
        <authorList>
            <person name="Tisza M.J."/>
            <person name="Buck C.B."/>
        </authorList>
    </citation>
    <scope>NUCLEOTIDE SEQUENCE</scope>
    <source>
        <strain evidence="1">CtY1p61</strain>
    </source>
</reference>
<protein>
    <submittedName>
        <fullName evidence="1">RNA polymerase-like protein</fullName>
    </submittedName>
</protein>
<accession>A0A8S5NMH0</accession>
<organism evidence="1">
    <name type="scientific">Siphoviridae sp. ctY1p61</name>
    <dbReference type="NCBI Taxonomy" id="2826373"/>
    <lineage>
        <taxon>Viruses</taxon>
        <taxon>Duplodnaviria</taxon>
        <taxon>Heunggongvirae</taxon>
        <taxon>Uroviricota</taxon>
        <taxon>Caudoviricetes</taxon>
    </lineage>
</organism>
<sequence>MICPKCGSENVTISMQQVAGKTKKHGVGFGGHMNNAARGVTAVATLGMSNLFWKKSKGSEKTKFKNEKVCLCQNCGNSWEIA</sequence>
<proteinExistence type="predicted"/>
<dbReference type="EMBL" id="BK015192">
    <property type="protein sequence ID" value="DAD95466.1"/>
    <property type="molecule type" value="Genomic_DNA"/>
</dbReference>
<name>A0A8S5NMH0_9CAUD</name>